<dbReference type="PROSITE" id="PS00198">
    <property type="entry name" value="4FE4S_FER_1"/>
    <property type="match status" value="1"/>
</dbReference>
<dbReference type="Proteomes" id="UP001139534">
    <property type="component" value="Unassembled WGS sequence"/>
</dbReference>
<dbReference type="InterPro" id="IPR019554">
    <property type="entry name" value="Soluble_ligand-bd"/>
</dbReference>
<dbReference type="NCBIfam" id="NF010120">
    <property type="entry name" value="PRK13596.1"/>
    <property type="match status" value="1"/>
</dbReference>
<dbReference type="Gene3D" id="3.30.70.20">
    <property type="match status" value="1"/>
</dbReference>
<evidence type="ECO:0000313" key="8">
    <source>
        <dbReference type="Proteomes" id="UP001139534"/>
    </source>
</evidence>
<dbReference type="RefSeq" id="WP_248553489.1">
    <property type="nucleotide sequence ID" value="NZ_JALPRK010000024.1"/>
</dbReference>
<dbReference type="PANTHER" id="PTHR43578:SF3">
    <property type="entry name" value="NADH-QUINONE OXIDOREDUCTASE SUBUNIT F"/>
    <property type="match status" value="1"/>
</dbReference>
<keyword evidence="3" id="KW-0479">Metal-binding</keyword>
<name>A0A9X1Y4T5_9BACL</name>
<dbReference type="SUPFAM" id="SSF54862">
    <property type="entry name" value="4Fe-4S ferredoxins"/>
    <property type="match status" value="1"/>
</dbReference>
<evidence type="ECO:0000256" key="4">
    <source>
        <dbReference type="ARBA" id="ARBA00023004"/>
    </source>
</evidence>
<dbReference type="InterPro" id="IPR011538">
    <property type="entry name" value="Nuo51_FMN-bd"/>
</dbReference>
<dbReference type="Gene3D" id="3.40.30.10">
    <property type="entry name" value="Glutaredoxin"/>
    <property type="match status" value="1"/>
</dbReference>
<dbReference type="PANTHER" id="PTHR43578">
    <property type="entry name" value="NADH-QUINONE OXIDOREDUCTASE SUBUNIT F"/>
    <property type="match status" value="1"/>
</dbReference>
<dbReference type="SMART" id="SM00928">
    <property type="entry name" value="NADH_4Fe-4S"/>
    <property type="match status" value="1"/>
</dbReference>
<dbReference type="SUPFAM" id="SSF142984">
    <property type="entry name" value="Nqo1 middle domain-like"/>
    <property type="match status" value="1"/>
</dbReference>
<keyword evidence="2" id="KW-0004">4Fe-4S</keyword>
<dbReference type="Gene3D" id="6.10.250.1450">
    <property type="match status" value="1"/>
</dbReference>
<dbReference type="InterPro" id="IPR036249">
    <property type="entry name" value="Thioredoxin-like_sf"/>
</dbReference>
<dbReference type="InterPro" id="IPR019575">
    <property type="entry name" value="Nuop51_4Fe4S-bd"/>
</dbReference>
<dbReference type="Pfam" id="PF10589">
    <property type="entry name" value="NADH_4Fe-4S"/>
    <property type="match status" value="1"/>
</dbReference>
<dbReference type="Pfam" id="PF01257">
    <property type="entry name" value="2Fe-2S_thioredx"/>
    <property type="match status" value="1"/>
</dbReference>
<evidence type="ECO:0000256" key="1">
    <source>
        <dbReference type="ARBA" id="ARBA00007523"/>
    </source>
</evidence>
<dbReference type="FunFam" id="1.20.1440.230:FF:000001">
    <property type="entry name" value="Mitochondrial NADH dehydrogenase flavoprotein 1"/>
    <property type="match status" value="1"/>
</dbReference>
<dbReference type="AlphaFoldDB" id="A0A9X1Y4T5"/>
<dbReference type="PROSITE" id="PS00645">
    <property type="entry name" value="COMPLEX1_51K_2"/>
    <property type="match status" value="1"/>
</dbReference>
<dbReference type="Pfam" id="PF01512">
    <property type="entry name" value="Complex1_51K"/>
    <property type="match status" value="1"/>
</dbReference>
<feature type="domain" description="4Fe-4S ferredoxin-type" evidence="6">
    <location>
        <begin position="571"/>
        <end position="600"/>
    </location>
</feature>
<dbReference type="InterPro" id="IPR037225">
    <property type="entry name" value="Nuo51_FMN-bd_sf"/>
</dbReference>
<accession>A0A9X1Y4T5</accession>
<dbReference type="GO" id="GO:0046872">
    <property type="term" value="F:metal ion binding"/>
    <property type="evidence" value="ECO:0007669"/>
    <property type="project" value="UniProtKB-KW"/>
</dbReference>
<keyword evidence="5" id="KW-0411">Iron-sulfur</keyword>
<dbReference type="InterPro" id="IPR001949">
    <property type="entry name" value="NADH-UbQ_OxRdtase_51kDa_CS"/>
</dbReference>
<comment type="caution">
    <text evidence="7">The sequence shown here is derived from an EMBL/GenBank/DDBJ whole genome shotgun (WGS) entry which is preliminary data.</text>
</comment>
<evidence type="ECO:0000259" key="6">
    <source>
        <dbReference type="PROSITE" id="PS51379"/>
    </source>
</evidence>
<feature type="domain" description="4Fe-4S ferredoxin-type" evidence="6">
    <location>
        <begin position="601"/>
        <end position="628"/>
    </location>
</feature>
<evidence type="ECO:0000256" key="5">
    <source>
        <dbReference type="ARBA" id="ARBA00023014"/>
    </source>
</evidence>
<evidence type="ECO:0000256" key="3">
    <source>
        <dbReference type="ARBA" id="ARBA00022723"/>
    </source>
</evidence>
<keyword evidence="8" id="KW-1185">Reference proteome</keyword>
<dbReference type="SUPFAM" id="SSF142019">
    <property type="entry name" value="Nqo1 FMN-binding domain-like"/>
    <property type="match status" value="1"/>
</dbReference>
<dbReference type="EMBL" id="JALPRK010000024">
    <property type="protein sequence ID" value="MCK8489458.1"/>
    <property type="molecule type" value="Genomic_DNA"/>
</dbReference>
<dbReference type="Pfam" id="PF10531">
    <property type="entry name" value="SLBB"/>
    <property type="match status" value="1"/>
</dbReference>
<evidence type="ECO:0000256" key="2">
    <source>
        <dbReference type="ARBA" id="ARBA00022485"/>
    </source>
</evidence>
<reference evidence="7" key="1">
    <citation type="submission" date="2022-04" db="EMBL/GenBank/DDBJ databases">
        <authorList>
            <person name="Seo M.-J."/>
        </authorList>
    </citation>
    <scope>NUCLEOTIDE SEQUENCE</scope>
    <source>
        <strain evidence="7">MBLB2552</strain>
    </source>
</reference>
<evidence type="ECO:0000313" key="7">
    <source>
        <dbReference type="EMBL" id="MCK8489458.1"/>
    </source>
</evidence>
<dbReference type="FunFam" id="3.40.50.11540:FF:000001">
    <property type="entry name" value="NADH dehydrogenase [ubiquinone] flavoprotein 1, mitochondrial"/>
    <property type="match status" value="1"/>
</dbReference>
<dbReference type="Gene3D" id="3.10.20.600">
    <property type="match status" value="1"/>
</dbReference>
<dbReference type="CDD" id="cd02980">
    <property type="entry name" value="TRX_Fd_family"/>
    <property type="match status" value="1"/>
</dbReference>
<protein>
    <submittedName>
        <fullName evidence="7">NADH-quinone oxidoreductase subunit NuoF</fullName>
    </submittedName>
</protein>
<dbReference type="InterPro" id="IPR017896">
    <property type="entry name" value="4Fe4S_Fe-S-bd"/>
</dbReference>
<keyword evidence="4" id="KW-0408">Iron</keyword>
<sequence>MKTMLDLESIRTARLSRLVRRKLGKSGAGDGSVAERSVMICGGTGCTSSDSMLIAEAFEQAVTSQGIQDKIDIVRTGCFGLCELGPVVIIYPEEVFYSRVKVKDVAEIVDEHLLQGKIVERLVYQQSLEEDGRIKPLHEVDFFRKQQRIALRNCGTIDPEDIDEYIAMNGYKALHKVLTTMEPAEVVAEVKGAGLRGRGGGGFPTGVKWETAAKQRTGQKYMICNADEGDPGAFMDRSILEGDPHSVLEGMAIAGYAIGANHGFIYLRAEYPIAVRRVQAAIKQARDYGLLGEDLFGSGFSFDISVRLGAGAFVCGEETALMNSVEGKRGMPNPKPPFPAVSGLWGQPTVINNVETLANVPIILLEGASWYAGIGTEKSKGTKVFALGGKVVNTGLVEVPMGITLREVIYEIGGGIPGGKAFKAVQTGGPSGGCLTSEHLDRPIDYDTLLGLGSMMGSGGMLVMDEETCMVDVARYYLDFTRDESCGKCAPCRIGTKRLLEILEKITEGKGTMEDLDVLEELSEQIKAASLCGLGQTAPNPVLSTLKYFREEYLAHVVDKKCPSGVCRSLITYTIDADKCKGCSLCARKCPTGAITGKVKEPHMIDPLVCIKCGICFDSCKFAAIYKS</sequence>
<dbReference type="GO" id="GO:0008137">
    <property type="term" value="F:NADH dehydrogenase (ubiquinone) activity"/>
    <property type="evidence" value="ECO:0007669"/>
    <property type="project" value="InterPro"/>
</dbReference>
<dbReference type="SUPFAM" id="SSF140490">
    <property type="entry name" value="Nqo1C-terminal domain-like"/>
    <property type="match status" value="1"/>
</dbReference>
<organism evidence="7 8">
    <name type="scientific">Paenibacillus mellifer</name>
    <dbReference type="NCBI Taxonomy" id="2937794"/>
    <lineage>
        <taxon>Bacteria</taxon>
        <taxon>Bacillati</taxon>
        <taxon>Bacillota</taxon>
        <taxon>Bacilli</taxon>
        <taxon>Bacillales</taxon>
        <taxon>Paenibacillaceae</taxon>
        <taxon>Paenibacillus</taxon>
    </lineage>
</organism>
<dbReference type="Pfam" id="PF00037">
    <property type="entry name" value="Fer4"/>
    <property type="match status" value="1"/>
</dbReference>
<gene>
    <name evidence="7" type="primary">nuoF</name>
    <name evidence="7" type="ORF">M0651_19975</name>
</gene>
<dbReference type="InterPro" id="IPR037207">
    <property type="entry name" value="Nuop51_4Fe4S-bd_sf"/>
</dbReference>
<dbReference type="Gene3D" id="3.40.50.11540">
    <property type="entry name" value="NADH-ubiquinone oxidoreductase 51kDa subunit"/>
    <property type="match status" value="1"/>
</dbReference>
<dbReference type="GO" id="GO:0010181">
    <property type="term" value="F:FMN binding"/>
    <property type="evidence" value="ECO:0007669"/>
    <property type="project" value="InterPro"/>
</dbReference>
<dbReference type="GO" id="GO:0051539">
    <property type="term" value="F:4 iron, 4 sulfur cluster binding"/>
    <property type="evidence" value="ECO:0007669"/>
    <property type="project" value="UniProtKB-KW"/>
</dbReference>
<proteinExistence type="inferred from homology"/>
<dbReference type="PROSITE" id="PS51379">
    <property type="entry name" value="4FE4S_FER_2"/>
    <property type="match status" value="2"/>
</dbReference>
<comment type="similarity">
    <text evidence="1">Belongs to the complex I 51 kDa subunit family.</text>
</comment>
<dbReference type="InterPro" id="IPR017900">
    <property type="entry name" value="4Fe4S_Fe_S_CS"/>
</dbReference>
<dbReference type="SUPFAM" id="SSF52833">
    <property type="entry name" value="Thioredoxin-like"/>
    <property type="match status" value="1"/>
</dbReference>
<dbReference type="Gene3D" id="1.20.1440.230">
    <property type="entry name" value="NADH-ubiquinone oxidoreductase 51kDa subunit, iron-sulphur binding domain"/>
    <property type="match status" value="1"/>
</dbReference>